<dbReference type="InterPro" id="IPR001858">
    <property type="entry name" value="Phosphatidylethanolamine-bd_CS"/>
</dbReference>
<evidence type="ECO:0008006" key="4">
    <source>
        <dbReference type="Google" id="ProtNLM"/>
    </source>
</evidence>
<name>A0ABP0U2K3_9BRYO</name>
<protein>
    <recommendedName>
        <fullName evidence="4">MFT-like protein</fullName>
    </recommendedName>
</protein>
<dbReference type="InterPro" id="IPR008914">
    <property type="entry name" value="PEBP"/>
</dbReference>
<proteinExistence type="inferred from homology"/>
<dbReference type="Proteomes" id="UP001497512">
    <property type="component" value="Chromosome 18"/>
</dbReference>
<sequence>MARSIEPLVVGRVVGDVIDMFVPSVDLAVQYTSRQVSNGCQMKPSATVQAPNIEVADRNADNVNLFTLIMTDPDAPSPSEPSMREWVHWIVTDIPGSIAQSNQGYTWFNERVVPTSSAGKEVVPYVGPRPPIGIHRYIFMLFKQPYGPLIVCPPTARNNFNTRNFAAEHGLGLPVAATYFNAQKEPGNRRR</sequence>
<dbReference type="SUPFAM" id="SSF49777">
    <property type="entry name" value="PEBP-like"/>
    <property type="match status" value="1"/>
</dbReference>
<dbReference type="Gene3D" id="3.90.280.10">
    <property type="entry name" value="PEBP-like"/>
    <property type="match status" value="1"/>
</dbReference>
<dbReference type="PROSITE" id="PS01220">
    <property type="entry name" value="PBP"/>
    <property type="match status" value="1"/>
</dbReference>
<evidence type="ECO:0000313" key="2">
    <source>
        <dbReference type="EMBL" id="CAK9211125.1"/>
    </source>
</evidence>
<accession>A0ABP0U2K3</accession>
<evidence type="ECO:0000256" key="1">
    <source>
        <dbReference type="ARBA" id="ARBA00007091"/>
    </source>
</evidence>
<dbReference type="PANTHER" id="PTHR11362:SF82">
    <property type="entry name" value="PHOSPHATIDYLETHANOLAMINE-BINDING PROTEIN 4"/>
    <property type="match status" value="1"/>
</dbReference>
<dbReference type="CDD" id="cd00866">
    <property type="entry name" value="PEBP_euk"/>
    <property type="match status" value="1"/>
</dbReference>
<organism evidence="2 3">
    <name type="scientific">Sphagnum troendelagicum</name>
    <dbReference type="NCBI Taxonomy" id="128251"/>
    <lineage>
        <taxon>Eukaryota</taxon>
        <taxon>Viridiplantae</taxon>
        <taxon>Streptophyta</taxon>
        <taxon>Embryophyta</taxon>
        <taxon>Bryophyta</taxon>
        <taxon>Sphagnophytina</taxon>
        <taxon>Sphagnopsida</taxon>
        <taxon>Sphagnales</taxon>
        <taxon>Sphagnaceae</taxon>
        <taxon>Sphagnum</taxon>
    </lineage>
</organism>
<dbReference type="InterPro" id="IPR036610">
    <property type="entry name" value="PEBP-like_sf"/>
</dbReference>
<dbReference type="InterPro" id="IPR035810">
    <property type="entry name" value="PEBP_euk"/>
</dbReference>
<keyword evidence="3" id="KW-1185">Reference proteome</keyword>
<reference evidence="2" key="1">
    <citation type="submission" date="2024-02" db="EMBL/GenBank/DDBJ databases">
        <authorList>
            <consortium name="ELIXIR-Norway"/>
            <consortium name="Elixir Norway"/>
        </authorList>
    </citation>
    <scope>NUCLEOTIDE SEQUENCE</scope>
</reference>
<dbReference type="EMBL" id="OZ019910">
    <property type="protein sequence ID" value="CAK9211125.1"/>
    <property type="molecule type" value="Genomic_DNA"/>
</dbReference>
<evidence type="ECO:0000313" key="3">
    <source>
        <dbReference type="Proteomes" id="UP001497512"/>
    </source>
</evidence>
<comment type="similarity">
    <text evidence="1">Belongs to the phosphatidylethanolamine-binding protein family.</text>
</comment>
<dbReference type="Pfam" id="PF01161">
    <property type="entry name" value="PBP"/>
    <property type="match status" value="1"/>
</dbReference>
<gene>
    <name evidence="2" type="ORF">CSSPTR1EN2_LOCUS10503</name>
</gene>
<dbReference type="PANTHER" id="PTHR11362">
    <property type="entry name" value="PHOSPHATIDYLETHANOLAMINE-BINDING PROTEIN"/>
    <property type="match status" value="1"/>
</dbReference>